<evidence type="ECO:0000313" key="1">
    <source>
        <dbReference type="EMBL" id="JAE27417.1"/>
    </source>
</evidence>
<dbReference type="AlphaFoldDB" id="A0A0A9GSH1"/>
<organism evidence="1">
    <name type="scientific">Arundo donax</name>
    <name type="common">Giant reed</name>
    <name type="synonym">Donax arundinaceus</name>
    <dbReference type="NCBI Taxonomy" id="35708"/>
    <lineage>
        <taxon>Eukaryota</taxon>
        <taxon>Viridiplantae</taxon>
        <taxon>Streptophyta</taxon>
        <taxon>Embryophyta</taxon>
        <taxon>Tracheophyta</taxon>
        <taxon>Spermatophyta</taxon>
        <taxon>Magnoliopsida</taxon>
        <taxon>Liliopsida</taxon>
        <taxon>Poales</taxon>
        <taxon>Poaceae</taxon>
        <taxon>PACMAD clade</taxon>
        <taxon>Arundinoideae</taxon>
        <taxon>Arundineae</taxon>
        <taxon>Arundo</taxon>
    </lineage>
</organism>
<reference evidence="1" key="1">
    <citation type="submission" date="2014-09" db="EMBL/GenBank/DDBJ databases">
        <authorList>
            <person name="Magalhaes I.L.F."/>
            <person name="Oliveira U."/>
            <person name="Santos F.R."/>
            <person name="Vidigal T.H.D.A."/>
            <person name="Brescovit A.D."/>
            <person name="Santos A.J."/>
        </authorList>
    </citation>
    <scope>NUCLEOTIDE SEQUENCE</scope>
    <source>
        <tissue evidence="1">Shoot tissue taken approximately 20 cm above the soil surface</tissue>
    </source>
</reference>
<proteinExistence type="predicted"/>
<sequence length="16" mass="1816">MLSQCVVVLKFDTVFS</sequence>
<reference evidence="1" key="2">
    <citation type="journal article" date="2015" name="Data Brief">
        <title>Shoot transcriptome of the giant reed, Arundo donax.</title>
        <authorList>
            <person name="Barrero R.A."/>
            <person name="Guerrero F.D."/>
            <person name="Moolhuijzen P."/>
            <person name="Goolsby J.A."/>
            <person name="Tidwell J."/>
            <person name="Bellgard S.E."/>
            <person name="Bellgard M.I."/>
        </authorList>
    </citation>
    <scope>NUCLEOTIDE SEQUENCE</scope>
    <source>
        <tissue evidence="1">Shoot tissue taken approximately 20 cm above the soil surface</tissue>
    </source>
</reference>
<dbReference type="EMBL" id="GBRH01170479">
    <property type="protein sequence ID" value="JAE27417.1"/>
    <property type="molecule type" value="Transcribed_RNA"/>
</dbReference>
<name>A0A0A9GSH1_ARUDO</name>
<protein>
    <submittedName>
        <fullName evidence="1">Uncharacterized protein</fullName>
    </submittedName>
</protein>
<accession>A0A0A9GSH1</accession>